<feature type="region of interest" description="Disordered" evidence="1">
    <location>
        <begin position="228"/>
        <end position="260"/>
    </location>
</feature>
<feature type="compositionally biased region" description="Acidic residues" evidence="1">
    <location>
        <begin position="241"/>
        <end position="260"/>
    </location>
</feature>
<organism evidence="2 3">
    <name type="scientific">Scophthalmus maximus</name>
    <name type="common">Turbot</name>
    <name type="synonym">Psetta maxima</name>
    <dbReference type="NCBI Taxonomy" id="52904"/>
    <lineage>
        <taxon>Eukaryota</taxon>
        <taxon>Metazoa</taxon>
        <taxon>Chordata</taxon>
        <taxon>Craniata</taxon>
        <taxon>Vertebrata</taxon>
        <taxon>Euteleostomi</taxon>
        <taxon>Actinopterygii</taxon>
        <taxon>Neopterygii</taxon>
        <taxon>Teleostei</taxon>
        <taxon>Neoteleostei</taxon>
        <taxon>Acanthomorphata</taxon>
        <taxon>Carangaria</taxon>
        <taxon>Pleuronectiformes</taxon>
        <taxon>Pleuronectoidei</taxon>
        <taxon>Scophthalmidae</taxon>
        <taxon>Scophthalmus</taxon>
    </lineage>
</organism>
<comment type="caution">
    <text evidence="2">The sequence shown here is derived from an EMBL/GenBank/DDBJ whole genome shotgun (WGS) entry which is preliminary data.</text>
</comment>
<name>A0A6A4S6L2_SCOMX</name>
<reference evidence="2 3" key="1">
    <citation type="submission" date="2019-06" db="EMBL/GenBank/DDBJ databases">
        <title>Draft genomes of female and male turbot (Scophthalmus maximus).</title>
        <authorList>
            <person name="Xu H."/>
            <person name="Xu X.-W."/>
            <person name="Shao C."/>
            <person name="Chen S."/>
        </authorList>
    </citation>
    <scope>NUCLEOTIDE SEQUENCE [LARGE SCALE GENOMIC DNA]</scope>
    <source>
        <strain evidence="2">Ysfricsl-2016a</strain>
        <tissue evidence="2">Blood</tissue>
    </source>
</reference>
<evidence type="ECO:0000313" key="3">
    <source>
        <dbReference type="Proteomes" id="UP000438429"/>
    </source>
</evidence>
<feature type="compositionally biased region" description="Acidic residues" evidence="1">
    <location>
        <begin position="22"/>
        <end position="59"/>
    </location>
</feature>
<evidence type="ECO:0000256" key="1">
    <source>
        <dbReference type="SAM" id="MobiDB-lite"/>
    </source>
</evidence>
<proteinExistence type="predicted"/>
<feature type="region of interest" description="Disordered" evidence="1">
    <location>
        <begin position="16"/>
        <end position="61"/>
    </location>
</feature>
<protein>
    <submittedName>
        <fullName evidence="2">Uncharacterized protein</fullName>
    </submittedName>
</protein>
<feature type="region of interest" description="Disordered" evidence="1">
    <location>
        <begin position="150"/>
        <end position="184"/>
    </location>
</feature>
<dbReference type="EMBL" id="VEVO01000016">
    <property type="protein sequence ID" value="KAF0028737.1"/>
    <property type="molecule type" value="Genomic_DNA"/>
</dbReference>
<gene>
    <name evidence="2" type="ORF">F2P81_017842</name>
</gene>
<accession>A0A6A4S6L2</accession>
<dbReference type="Proteomes" id="UP000438429">
    <property type="component" value="Unassembled WGS sequence"/>
</dbReference>
<sequence>MYQRLLTFRFFLTSTFKKPEPEPESEPELESESEPESESGLELEPEPESEPEPEPESEPEPVRRRLCLTRHDIDVGVCQQLDSWEQIMKHENLIQCLMESGPLSLYGDKPTDESSSSNFHWRFSSQRLTCSELRETLPVVSSGCNLTPDSYSSGSGGGFSSFVRRRSSGSSDRRENMKSSSAVHVCSSAPRQLFLTEGCEGQSENTTSSDSETKYDFQQRSADLLQTTRQQKQGDGKYLKEEEEETMDEEDEEEEDEEELSMVLNVKGLFTGSFIKVSFQAKKQSNQTFQL</sequence>
<dbReference type="AlphaFoldDB" id="A0A6A4S6L2"/>
<evidence type="ECO:0000313" key="2">
    <source>
        <dbReference type="EMBL" id="KAF0028737.1"/>
    </source>
</evidence>